<feature type="compositionally biased region" description="Basic and acidic residues" evidence="1">
    <location>
        <begin position="43"/>
        <end position="53"/>
    </location>
</feature>
<sequence>MKVIIFIPPIAAVVLAGSLLSTQHHSISTLEIESTRLRERIARAKASPEETHSKQTAKSAQAKSKDAPDWKKISEAMLEMRTNGGMGDMREMIRMHQRLQAMTKEEIVAALDEIAALDLSPAARSALEQMFVEPLAEKDPELALNLFSDRFGDDRGDLIWQLSNALGKWSKKDPVKATAWFDQQIAAGKFDSKSLDGKNRMRIQFEGRLISTLLASDVQGAGQRLAGLPEEQRAEALQSANPGQLKEEDQKAYADLVRSQIPENQRNHTLAELASNLVSKGYPEVTAYLDRIAASSDERRAAVEQAATTKIRQSGREKEITTEDIDAMRGWAESQVPGSADAMTGKALTSSYRDRGKFTFYNAAALAVKYHETSGNDEVLVNFLGGWEAREHKEESARLAGKISDEKRREEILKNLK</sequence>
<dbReference type="EMBL" id="JAENIK010000004">
    <property type="protein sequence ID" value="MBK1814325.1"/>
    <property type="molecule type" value="Genomic_DNA"/>
</dbReference>
<comment type="caution">
    <text evidence="2">The sequence shown here is derived from an EMBL/GenBank/DDBJ whole genome shotgun (WGS) entry which is preliminary data.</text>
</comment>
<name>A0A934V9M7_9BACT</name>
<evidence type="ECO:0000256" key="1">
    <source>
        <dbReference type="SAM" id="MobiDB-lite"/>
    </source>
</evidence>
<proteinExistence type="predicted"/>
<keyword evidence="3" id="KW-1185">Reference proteome</keyword>
<dbReference type="Proteomes" id="UP000600139">
    <property type="component" value="Unassembled WGS sequence"/>
</dbReference>
<evidence type="ECO:0000313" key="2">
    <source>
        <dbReference type="EMBL" id="MBK1814325.1"/>
    </source>
</evidence>
<dbReference type="AlphaFoldDB" id="A0A934V9M7"/>
<accession>A0A934V9M7</accession>
<feature type="region of interest" description="Disordered" evidence="1">
    <location>
        <begin position="43"/>
        <end position="68"/>
    </location>
</feature>
<evidence type="ECO:0000313" key="3">
    <source>
        <dbReference type="Proteomes" id="UP000600139"/>
    </source>
</evidence>
<gene>
    <name evidence="2" type="ORF">JIN84_01790</name>
</gene>
<dbReference type="RefSeq" id="WP_200349293.1">
    <property type="nucleotide sequence ID" value="NZ_BAABHZ010000010.1"/>
</dbReference>
<reference evidence="2" key="1">
    <citation type="submission" date="2021-01" db="EMBL/GenBank/DDBJ databases">
        <title>Modified the classification status of verrucomicrobia.</title>
        <authorList>
            <person name="Feng X."/>
        </authorList>
    </citation>
    <scope>NUCLEOTIDE SEQUENCE</scope>
    <source>
        <strain evidence="2">JCM 18052</strain>
    </source>
</reference>
<protein>
    <submittedName>
        <fullName evidence="2">Uncharacterized protein</fullName>
    </submittedName>
</protein>
<organism evidence="2 3">
    <name type="scientific">Luteolibacter yonseiensis</name>
    <dbReference type="NCBI Taxonomy" id="1144680"/>
    <lineage>
        <taxon>Bacteria</taxon>
        <taxon>Pseudomonadati</taxon>
        <taxon>Verrucomicrobiota</taxon>
        <taxon>Verrucomicrobiia</taxon>
        <taxon>Verrucomicrobiales</taxon>
        <taxon>Verrucomicrobiaceae</taxon>
        <taxon>Luteolibacter</taxon>
    </lineage>
</organism>